<evidence type="ECO:0000313" key="3">
    <source>
        <dbReference type="RefSeq" id="XP_022158091.1"/>
    </source>
</evidence>
<feature type="region of interest" description="Disordered" evidence="1">
    <location>
        <begin position="49"/>
        <end position="99"/>
    </location>
</feature>
<reference evidence="3" key="1">
    <citation type="submission" date="2025-08" db="UniProtKB">
        <authorList>
            <consortium name="RefSeq"/>
        </authorList>
    </citation>
    <scope>IDENTIFICATION</scope>
    <source>
        <strain evidence="3">OHB3-1</strain>
    </source>
</reference>
<dbReference type="GeneID" id="111024660"/>
<accession>A0A6J1E005</accession>
<dbReference type="KEGG" id="mcha:111024660"/>
<dbReference type="Gene3D" id="2.40.70.10">
    <property type="entry name" value="Acid Proteases"/>
    <property type="match status" value="1"/>
</dbReference>
<dbReference type="CDD" id="cd00303">
    <property type="entry name" value="retropepsin_like"/>
    <property type="match status" value="1"/>
</dbReference>
<organism evidence="2 3">
    <name type="scientific">Momordica charantia</name>
    <name type="common">Bitter gourd</name>
    <name type="synonym">Balsam pear</name>
    <dbReference type="NCBI Taxonomy" id="3673"/>
    <lineage>
        <taxon>Eukaryota</taxon>
        <taxon>Viridiplantae</taxon>
        <taxon>Streptophyta</taxon>
        <taxon>Embryophyta</taxon>
        <taxon>Tracheophyta</taxon>
        <taxon>Spermatophyta</taxon>
        <taxon>Magnoliopsida</taxon>
        <taxon>eudicotyledons</taxon>
        <taxon>Gunneridae</taxon>
        <taxon>Pentapetalae</taxon>
        <taxon>rosids</taxon>
        <taxon>fabids</taxon>
        <taxon>Cucurbitales</taxon>
        <taxon>Cucurbitaceae</taxon>
        <taxon>Momordiceae</taxon>
        <taxon>Momordica</taxon>
    </lineage>
</organism>
<evidence type="ECO:0000313" key="2">
    <source>
        <dbReference type="Proteomes" id="UP000504603"/>
    </source>
</evidence>
<feature type="compositionally biased region" description="Basic and acidic residues" evidence="1">
    <location>
        <begin position="62"/>
        <end position="78"/>
    </location>
</feature>
<name>A0A6J1E005_MOMCH</name>
<proteinExistence type="predicted"/>
<dbReference type="RefSeq" id="XP_022158091.1">
    <property type="nucleotide sequence ID" value="XM_022302399.1"/>
</dbReference>
<dbReference type="OrthoDB" id="1166654at2759"/>
<keyword evidence="2" id="KW-1185">Reference proteome</keyword>
<dbReference type="PANTHER" id="PTHR33240:SF15">
    <property type="entry name" value="GAG-PRO-LIKE PROTEIN"/>
    <property type="match status" value="1"/>
</dbReference>
<evidence type="ECO:0000256" key="1">
    <source>
        <dbReference type="SAM" id="MobiDB-lite"/>
    </source>
</evidence>
<dbReference type="InterPro" id="IPR021109">
    <property type="entry name" value="Peptidase_aspartic_dom_sf"/>
</dbReference>
<dbReference type="Proteomes" id="UP000504603">
    <property type="component" value="Unplaced"/>
</dbReference>
<dbReference type="PANTHER" id="PTHR33240">
    <property type="entry name" value="OS08G0508500 PROTEIN"/>
    <property type="match status" value="1"/>
</dbReference>
<sequence length="263" mass="29428">MRQGFKHRDRSNFCGFHRGHGHYTSNCYDLKQQIEGLIRQGYFKKYVGKRNLNDSSKPSSSKNEEKRERSRIPPKSEDQPPMINRIHGEPSDGQSGRKRKELALKARHEVCSVQPKPEASSITLSDADLQGVHLPHNDALVIAFQINHIIVHRVLIDGGASANILTLSTYKALRWGRAQLKKSPTPLVGFSGECVTLDDCIELPISLGEGETQVTWVVEFVVIDGRSAYNAIFGQPILHALKNNFWSAGAFTFANYALANQTY</sequence>
<protein>
    <submittedName>
        <fullName evidence="3">Uncharacterized protein LOC111024660</fullName>
    </submittedName>
</protein>
<dbReference type="AlphaFoldDB" id="A0A6J1E005"/>
<gene>
    <name evidence="3" type="primary">LOC111024660</name>
</gene>